<dbReference type="eggNOG" id="COG4095">
    <property type="taxonomic scope" value="Bacteria"/>
</dbReference>
<organism evidence="3 4">
    <name type="scientific">Bifidobacterium choerinum</name>
    <dbReference type="NCBI Taxonomy" id="35760"/>
    <lineage>
        <taxon>Bacteria</taxon>
        <taxon>Bacillati</taxon>
        <taxon>Actinomycetota</taxon>
        <taxon>Actinomycetes</taxon>
        <taxon>Bifidobacteriales</taxon>
        <taxon>Bifidobacteriaceae</taxon>
        <taxon>Bifidobacterium</taxon>
    </lineage>
</organism>
<dbReference type="Gene3D" id="1.20.1280.290">
    <property type="match status" value="1"/>
</dbReference>
<dbReference type="Proteomes" id="UP000028995">
    <property type="component" value="Unassembled WGS sequence"/>
</dbReference>
<dbReference type="EMBL" id="JGYU01000012">
    <property type="protein sequence ID" value="KFI56005.1"/>
    <property type="molecule type" value="Genomic_DNA"/>
</dbReference>
<evidence type="ECO:0000313" key="5">
    <source>
        <dbReference type="Proteomes" id="UP000229907"/>
    </source>
</evidence>
<dbReference type="EMBL" id="CP018044">
    <property type="protein sequence ID" value="ATU20980.1"/>
    <property type="molecule type" value="Genomic_DNA"/>
</dbReference>
<evidence type="ECO:0000313" key="3">
    <source>
        <dbReference type="EMBL" id="KFI56005.1"/>
    </source>
</evidence>
<keyword evidence="1" id="KW-1133">Transmembrane helix</keyword>
<dbReference type="AlphaFoldDB" id="A0A087AB55"/>
<evidence type="ECO:0000313" key="4">
    <source>
        <dbReference type="Proteomes" id="UP000028995"/>
    </source>
</evidence>
<keyword evidence="1" id="KW-0812">Transmembrane</keyword>
<dbReference type="STRING" id="35760.BCHO_1561"/>
<feature type="transmembrane region" description="Helical" evidence="1">
    <location>
        <begin position="61"/>
        <end position="82"/>
    </location>
</feature>
<reference evidence="2 5" key="2">
    <citation type="submission" date="2016-11" db="EMBL/GenBank/DDBJ databases">
        <title>complete genome sequence of Bifidobacterium choerinum strain FMB-1.</title>
        <authorList>
            <person name="Park C.-S."/>
            <person name="Jung D.-H."/>
            <person name="Choi D.-S."/>
        </authorList>
    </citation>
    <scope>NUCLEOTIDE SEQUENCE [LARGE SCALE GENOMIC DNA]</scope>
    <source>
        <strain evidence="2 5">FMB-1</strain>
    </source>
</reference>
<name>A0A087AB55_9BIFI</name>
<reference evidence="3 4" key="1">
    <citation type="submission" date="2014-03" db="EMBL/GenBank/DDBJ databases">
        <title>Genomics of Bifidobacteria.</title>
        <authorList>
            <person name="Ventura M."/>
            <person name="Milani C."/>
            <person name="Lugli G.A."/>
        </authorList>
    </citation>
    <scope>NUCLEOTIDE SEQUENCE [LARGE SCALE GENOMIC DNA]</scope>
    <source>
        <strain evidence="3 4">LMG 10510</strain>
    </source>
</reference>
<sequence length="83" mass="9307">MKAMLVGRIASIMSILMYVSYIPLIINNLHGQYGNPMQPLVASIDSSFWCSYALLQKYKDWPVFIANVPGIIFGLITFVTALH</sequence>
<dbReference type="KEGG" id="bcho:BcFMB_08690"/>
<proteinExistence type="predicted"/>
<dbReference type="RefSeq" id="WP_024540560.1">
    <property type="nucleotide sequence ID" value="NZ_CP018044.1"/>
</dbReference>
<gene>
    <name evidence="2" type="ORF">BcFMB_08690</name>
    <name evidence="3" type="ORF">BCHO_1561</name>
</gene>
<evidence type="ECO:0000313" key="2">
    <source>
        <dbReference type="EMBL" id="ATU20980.1"/>
    </source>
</evidence>
<feature type="transmembrane region" description="Helical" evidence="1">
    <location>
        <begin position="5"/>
        <end position="26"/>
    </location>
</feature>
<evidence type="ECO:0000256" key="1">
    <source>
        <dbReference type="SAM" id="Phobius"/>
    </source>
</evidence>
<dbReference type="Proteomes" id="UP000229907">
    <property type="component" value="Chromosome"/>
</dbReference>
<accession>A0A087AB55</accession>
<keyword evidence="4" id="KW-1185">Reference proteome</keyword>
<protein>
    <submittedName>
        <fullName evidence="3">Small membrane protein</fullName>
    </submittedName>
</protein>
<keyword evidence="1" id="KW-0472">Membrane</keyword>
<dbReference type="OrthoDB" id="9794653at2"/>